<accession>A0ABM6EML6</accession>
<sequence>MDLIVAIDNWPLRQAVCAIYQRHYTIMPLADFSQLPAWGDAASAPPGMLLMTDRRREGLLHAMDDIRRHSALPVIIINRRESYLTQLVSRFFPGTYAFSYDSFYRHTQRRNFHPLDLCFLPYSRGVPAYSGERGSLRERLNAFGFMTLYQRGVTLREASVLISLYYRNNIATTARLLGMHEQAVVYCKRALSKKLGLDPNRTDLIRDIFLLPSDSRGDAREGAWGEGEGSESRFSGSRWEG</sequence>
<gene>
    <name evidence="2" type="ORF">A9798_15635</name>
</gene>
<organism evidence="2 3">
    <name type="scientific">Edwardsiella hoshinae</name>
    <dbReference type="NCBI Taxonomy" id="93378"/>
    <lineage>
        <taxon>Bacteria</taxon>
        <taxon>Pseudomonadati</taxon>
        <taxon>Pseudomonadota</taxon>
        <taxon>Gammaproteobacteria</taxon>
        <taxon>Enterobacterales</taxon>
        <taxon>Hafniaceae</taxon>
        <taxon>Edwardsiella</taxon>
    </lineage>
</organism>
<reference evidence="2 3" key="1">
    <citation type="submission" date="2016-06" db="EMBL/GenBank/DDBJ databases">
        <title>Complete genome sequence of Edwardsiella hoshinae ATCC 35051.</title>
        <authorList>
            <person name="Reichley S.R."/>
            <person name="Waldbieser G.C."/>
            <person name="Lawrence M.L."/>
            <person name="Griffin M.J."/>
        </authorList>
    </citation>
    <scope>NUCLEOTIDE SEQUENCE [LARGE SCALE GENOMIC DNA]</scope>
    <source>
        <strain evidence="2 3">ATCC 35051</strain>
    </source>
</reference>
<dbReference type="RefSeq" id="WP_070245453.1">
    <property type="nucleotide sequence ID" value="NZ_CP016043.1"/>
</dbReference>
<dbReference type="EMBL" id="CP016043">
    <property type="protein sequence ID" value="AOV98238.1"/>
    <property type="molecule type" value="Genomic_DNA"/>
</dbReference>
<evidence type="ECO:0000313" key="2">
    <source>
        <dbReference type="EMBL" id="AOV98238.1"/>
    </source>
</evidence>
<proteinExistence type="predicted"/>
<keyword evidence="3" id="KW-1185">Reference proteome</keyword>
<evidence type="ECO:0000256" key="1">
    <source>
        <dbReference type="SAM" id="MobiDB-lite"/>
    </source>
</evidence>
<feature type="compositionally biased region" description="Low complexity" evidence="1">
    <location>
        <begin position="232"/>
        <end position="241"/>
    </location>
</feature>
<name>A0ABM6EML6_9GAMM</name>
<feature type="region of interest" description="Disordered" evidence="1">
    <location>
        <begin position="216"/>
        <end position="241"/>
    </location>
</feature>
<protein>
    <submittedName>
        <fullName evidence="2">Uncharacterized protein</fullName>
    </submittedName>
</protein>
<evidence type="ECO:0000313" key="3">
    <source>
        <dbReference type="Proteomes" id="UP000175893"/>
    </source>
</evidence>
<dbReference type="Proteomes" id="UP000175893">
    <property type="component" value="Chromosome"/>
</dbReference>